<dbReference type="GO" id="GO:0005694">
    <property type="term" value="C:chromosome"/>
    <property type="evidence" value="ECO:0007669"/>
    <property type="project" value="UniProtKB-SubCell"/>
</dbReference>
<evidence type="ECO:0000256" key="6">
    <source>
        <dbReference type="ARBA" id="ARBA00022723"/>
    </source>
</evidence>
<dbReference type="PANTHER" id="PTHR46223">
    <property type="entry name" value="HISTONE-LYSINE N-METHYLTRANSFERASE SUV39H"/>
    <property type="match status" value="1"/>
</dbReference>
<evidence type="ECO:0000256" key="7">
    <source>
        <dbReference type="ARBA" id="ARBA00022833"/>
    </source>
</evidence>
<dbReference type="InterPro" id="IPR050973">
    <property type="entry name" value="H3K9_Histone-Lys_N-MTase"/>
</dbReference>
<dbReference type="OrthoDB" id="308383at2759"/>
<sequence length="116" mass="13113">MKPAPARPPLDLARLRSLVINSQRMGAFTRFIVHSINHSCDLNCGQSTASLNHADDRIHELAFFALEDIPAGTELRCNYTDNEDNEPVTYEEVQRRAIEAGIDPMRCLCRAEICKR</sequence>
<evidence type="ECO:0000256" key="4">
    <source>
        <dbReference type="ARBA" id="ARBA00022679"/>
    </source>
</evidence>
<evidence type="ECO:0000259" key="8">
    <source>
        <dbReference type="Pfam" id="PF00856"/>
    </source>
</evidence>
<keyword evidence="6" id="KW-0479">Metal-binding</keyword>
<dbReference type="GO" id="GO:0008168">
    <property type="term" value="F:methyltransferase activity"/>
    <property type="evidence" value="ECO:0007669"/>
    <property type="project" value="UniProtKB-KW"/>
</dbReference>
<comment type="caution">
    <text evidence="9">The sequence shown here is derived from an EMBL/GenBank/DDBJ whole genome shotgun (WGS) entry which is preliminary data.</text>
</comment>
<keyword evidence="3" id="KW-0489">Methyltransferase</keyword>
<evidence type="ECO:0000256" key="2">
    <source>
        <dbReference type="ARBA" id="ARBA00022454"/>
    </source>
</evidence>
<dbReference type="InterPro" id="IPR046341">
    <property type="entry name" value="SET_dom_sf"/>
</dbReference>
<feature type="domain" description="SET" evidence="8">
    <location>
        <begin position="19"/>
        <end position="79"/>
    </location>
</feature>
<evidence type="ECO:0000256" key="3">
    <source>
        <dbReference type="ARBA" id="ARBA00022603"/>
    </source>
</evidence>
<organism evidence="9 10">
    <name type="scientific">Lasallia pustulata</name>
    <dbReference type="NCBI Taxonomy" id="136370"/>
    <lineage>
        <taxon>Eukaryota</taxon>
        <taxon>Fungi</taxon>
        <taxon>Dikarya</taxon>
        <taxon>Ascomycota</taxon>
        <taxon>Pezizomycotina</taxon>
        <taxon>Lecanoromycetes</taxon>
        <taxon>OSLEUM clade</taxon>
        <taxon>Umbilicariomycetidae</taxon>
        <taxon>Umbilicariales</taxon>
        <taxon>Umbilicariaceae</taxon>
        <taxon>Lasallia</taxon>
    </lineage>
</organism>
<evidence type="ECO:0000313" key="9">
    <source>
        <dbReference type="EMBL" id="KAA6408831.1"/>
    </source>
</evidence>
<keyword evidence="7" id="KW-0862">Zinc</keyword>
<comment type="subcellular location">
    <subcellularLocation>
        <location evidence="1">Chromosome</location>
    </subcellularLocation>
</comment>
<dbReference type="GO" id="GO:0046872">
    <property type="term" value="F:metal ion binding"/>
    <property type="evidence" value="ECO:0007669"/>
    <property type="project" value="UniProtKB-KW"/>
</dbReference>
<gene>
    <name evidence="9" type="ORF">FRX48_07175</name>
</gene>
<dbReference type="Gene3D" id="2.170.270.10">
    <property type="entry name" value="SET domain"/>
    <property type="match status" value="1"/>
</dbReference>
<name>A0A5M8PHG5_9LECA</name>
<dbReference type="Pfam" id="PF00856">
    <property type="entry name" value="SET"/>
    <property type="match status" value="1"/>
</dbReference>
<evidence type="ECO:0000256" key="1">
    <source>
        <dbReference type="ARBA" id="ARBA00004286"/>
    </source>
</evidence>
<dbReference type="Proteomes" id="UP000324767">
    <property type="component" value="Unassembled WGS sequence"/>
</dbReference>
<dbReference type="InterPro" id="IPR001214">
    <property type="entry name" value="SET_dom"/>
</dbReference>
<reference evidence="9 10" key="1">
    <citation type="submission" date="2019-09" db="EMBL/GenBank/DDBJ databases">
        <title>The hologenome of the rock-dwelling lichen Lasallia pustulata.</title>
        <authorList>
            <person name="Greshake Tzovaras B."/>
            <person name="Segers F."/>
            <person name="Bicker A."/>
            <person name="Dal Grande F."/>
            <person name="Otte J."/>
            <person name="Hankeln T."/>
            <person name="Schmitt I."/>
            <person name="Ebersberger I."/>
        </authorList>
    </citation>
    <scope>NUCLEOTIDE SEQUENCE [LARGE SCALE GENOMIC DNA]</scope>
    <source>
        <strain evidence="9">A1-1</strain>
    </source>
</reference>
<dbReference type="AlphaFoldDB" id="A0A5M8PHG5"/>
<dbReference type="EMBL" id="VXIT01000012">
    <property type="protein sequence ID" value="KAA6408831.1"/>
    <property type="molecule type" value="Genomic_DNA"/>
</dbReference>
<dbReference type="GO" id="GO:0032259">
    <property type="term" value="P:methylation"/>
    <property type="evidence" value="ECO:0007669"/>
    <property type="project" value="UniProtKB-KW"/>
</dbReference>
<keyword evidence="4" id="KW-0808">Transferase</keyword>
<evidence type="ECO:0000256" key="5">
    <source>
        <dbReference type="ARBA" id="ARBA00022691"/>
    </source>
</evidence>
<protein>
    <submittedName>
        <fullName evidence="9">SET domain-containing</fullName>
    </submittedName>
</protein>
<dbReference type="PANTHER" id="PTHR46223:SF3">
    <property type="entry name" value="HISTONE-LYSINE N-METHYLTRANSFERASE SET-23"/>
    <property type="match status" value="1"/>
</dbReference>
<evidence type="ECO:0000313" key="10">
    <source>
        <dbReference type="Proteomes" id="UP000324767"/>
    </source>
</evidence>
<keyword evidence="2" id="KW-0158">Chromosome</keyword>
<accession>A0A5M8PHG5</accession>
<proteinExistence type="predicted"/>
<dbReference type="SUPFAM" id="SSF82199">
    <property type="entry name" value="SET domain"/>
    <property type="match status" value="1"/>
</dbReference>
<keyword evidence="5" id="KW-0949">S-adenosyl-L-methionine</keyword>